<organism evidence="1 2">
    <name type="scientific">Aspergillus avenaceus</name>
    <dbReference type="NCBI Taxonomy" id="36643"/>
    <lineage>
        <taxon>Eukaryota</taxon>
        <taxon>Fungi</taxon>
        <taxon>Dikarya</taxon>
        <taxon>Ascomycota</taxon>
        <taxon>Pezizomycotina</taxon>
        <taxon>Eurotiomycetes</taxon>
        <taxon>Eurotiomycetidae</taxon>
        <taxon>Eurotiales</taxon>
        <taxon>Aspergillaceae</taxon>
        <taxon>Aspergillus</taxon>
        <taxon>Aspergillus subgen. Circumdati</taxon>
    </lineage>
</organism>
<sequence>MATSTESHPYSPAKASSQQKIHLGQNLCFLCRQRPVAGRILSLSQAQIEAAECDIPCAGCSYAPRPNFWCHHICYDILQASYEPQDQPTMQDLERLANATKPSCKPKFIEGDGDVDSAWEGLSSDNVRKVILHSFGHDLLYRLPDELRILICKFVAPCWYLIVLGETRRLIQTLRYNRETQWPTLRLTREIWLSRINYRGTRYVARLNNRPLEASSITDQECITLPDSLSQIVLLIDYLGLRGIQFVGHDSVPLPDGSPWYEILEIKDSQCLKINVDYNSIYVRNVNLISDEPSSAYRVWSSPAIPSFRMRNYHRIRDNPRLHYMKIDNSTRGLIAYCSNDVLIGLHTFTGLSKTFREFVHLMYKRANGSFKYWIYFPLNKNEHLTSAWVRRFAFRSAKASRPAPVIQTSLGRSVTFGPWHLNTDVELYEYHALVDGPDGAISGIFHDGLDPDSNYITEFGVTCSDVYLETKMRTPPMNTDIQPLTLSSKERGIQSWYVTRASLHGLVMVRICTDRDQPHSPCLGMLLFYRDEHIESLGQVRWDKDLTQEVVHPTFLENATVDGKPYIKGVYGDIDRNGFHSELGQVQELPRSGTIAWWFGQRGDKIVIY</sequence>
<protein>
    <submittedName>
        <fullName evidence="1">Uncharacterized protein</fullName>
    </submittedName>
</protein>
<dbReference type="OrthoDB" id="5153231at2759"/>
<proteinExistence type="predicted"/>
<dbReference type="Proteomes" id="UP000325780">
    <property type="component" value="Unassembled WGS sequence"/>
</dbReference>
<name>A0A5N6U3L1_ASPAV</name>
<accession>A0A5N6U3L1</accession>
<reference evidence="1 2" key="1">
    <citation type="submission" date="2019-04" db="EMBL/GenBank/DDBJ databases">
        <title>Friends and foes A comparative genomics study of 23 Aspergillus species from section Flavi.</title>
        <authorList>
            <consortium name="DOE Joint Genome Institute"/>
            <person name="Kjaerbolling I."/>
            <person name="Vesth T."/>
            <person name="Frisvad J.C."/>
            <person name="Nybo J.L."/>
            <person name="Theobald S."/>
            <person name="Kildgaard S."/>
            <person name="Isbrandt T."/>
            <person name="Kuo A."/>
            <person name="Sato A."/>
            <person name="Lyhne E.K."/>
            <person name="Kogle M.E."/>
            <person name="Wiebenga A."/>
            <person name="Kun R.S."/>
            <person name="Lubbers R.J."/>
            <person name="Makela M.R."/>
            <person name="Barry K."/>
            <person name="Chovatia M."/>
            <person name="Clum A."/>
            <person name="Daum C."/>
            <person name="Haridas S."/>
            <person name="He G."/>
            <person name="LaButti K."/>
            <person name="Lipzen A."/>
            <person name="Mondo S."/>
            <person name="Riley R."/>
            <person name="Salamov A."/>
            <person name="Simmons B.A."/>
            <person name="Magnuson J.K."/>
            <person name="Henrissat B."/>
            <person name="Mortensen U.H."/>
            <person name="Larsen T.O."/>
            <person name="Devries R.P."/>
            <person name="Grigoriev I.V."/>
            <person name="Machida M."/>
            <person name="Baker S.E."/>
            <person name="Andersen M.R."/>
        </authorList>
    </citation>
    <scope>NUCLEOTIDE SEQUENCE [LARGE SCALE GENOMIC DNA]</scope>
    <source>
        <strain evidence="1 2">IBT 18842</strain>
    </source>
</reference>
<evidence type="ECO:0000313" key="1">
    <source>
        <dbReference type="EMBL" id="KAE8153152.1"/>
    </source>
</evidence>
<keyword evidence="2" id="KW-1185">Reference proteome</keyword>
<dbReference type="EMBL" id="ML742043">
    <property type="protein sequence ID" value="KAE8153152.1"/>
    <property type="molecule type" value="Genomic_DNA"/>
</dbReference>
<gene>
    <name evidence="1" type="ORF">BDV25DRAFT_127481</name>
</gene>
<evidence type="ECO:0000313" key="2">
    <source>
        <dbReference type="Proteomes" id="UP000325780"/>
    </source>
</evidence>
<dbReference type="AlphaFoldDB" id="A0A5N6U3L1"/>